<dbReference type="PROSITE" id="PS50104">
    <property type="entry name" value="TIR"/>
    <property type="match status" value="1"/>
</dbReference>
<keyword evidence="7 11" id="KW-1133">Transmembrane helix</keyword>
<dbReference type="Proteomes" id="UP000596742">
    <property type="component" value="Unassembled WGS sequence"/>
</dbReference>
<evidence type="ECO:0000256" key="5">
    <source>
        <dbReference type="ARBA" id="ARBA00022729"/>
    </source>
</evidence>
<keyword evidence="14" id="KW-1185">Reference proteome</keyword>
<comment type="similarity">
    <text evidence="2">Belongs to the Toll-like receptor family.</text>
</comment>
<dbReference type="InterPro" id="IPR000157">
    <property type="entry name" value="TIR_dom"/>
</dbReference>
<evidence type="ECO:0000256" key="1">
    <source>
        <dbReference type="ARBA" id="ARBA00004167"/>
    </source>
</evidence>
<dbReference type="SMART" id="SM00369">
    <property type="entry name" value="LRR_TYP"/>
    <property type="match status" value="6"/>
</dbReference>
<dbReference type="GO" id="GO:0007165">
    <property type="term" value="P:signal transduction"/>
    <property type="evidence" value="ECO:0007669"/>
    <property type="project" value="InterPro"/>
</dbReference>
<dbReference type="SMART" id="SM00255">
    <property type="entry name" value="TIR"/>
    <property type="match status" value="1"/>
</dbReference>
<evidence type="ECO:0000256" key="3">
    <source>
        <dbReference type="ARBA" id="ARBA00022614"/>
    </source>
</evidence>
<evidence type="ECO:0000256" key="2">
    <source>
        <dbReference type="ARBA" id="ARBA00009634"/>
    </source>
</evidence>
<dbReference type="InterPro" id="IPR032675">
    <property type="entry name" value="LRR_dom_sf"/>
</dbReference>
<dbReference type="GO" id="GO:0038023">
    <property type="term" value="F:signaling receptor activity"/>
    <property type="evidence" value="ECO:0007669"/>
    <property type="project" value="TreeGrafter"/>
</dbReference>
<keyword evidence="6" id="KW-0677">Repeat</keyword>
<keyword evidence="8 11" id="KW-0472">Membrane</keyword>
<dbReference type="PANTHER" id="PTHR24365:SF530">
    <property type="entry name" value="MSTPROX-RELATED"/>
    <property type="match status" value="1"/>
</dbReference>
<dbReference type="InterPro" id="IPR035897">
    <property type="entry name" value="Toll_tir_struct_dom_sf"/>
</dbReference>
<dbReference type="SUPFAM" id="SSF52200">
    <property type="entry name" value="Toll/Interleukin receptor TIR domain"/>
    <property type="match status" value="1"/>
</dbReference>
<keyword evidence="10" id="KW-0325">Glycoprotein</keyword>
<gene>
    <name evidence="13" type="ORF">MGAL_10B073776</name>
</gene>
<evidence type="ECO:0000313" key="13">
    <source>
        <dbReference type="EMBL" id="VDI27942.1"/>
    </source>
</evidence>
<dbReference type="PRINTS" id="PR01537">
    <property type="entry name" value="INTRLKN1R1F"/>
</dbReference>
<evidence type="ECO:0000256" key="4">
    <source>
        <dbReference type="ARBA" id="ARBA00022692"/>
    </source>
</evidence>
<sequence length="632" mass="73818">MNNLTELDLSSNRLIYLEEGTFDGLSNLQTLSIKGNYLNYSFAIPNNIFKPLVSLKHLNVGWNNLFEQSYQFPTFPSDLLSFLDRLESIEVDAIQPDMIKLFKFPDPYRSLTHLKKLEICLCVLPYIQNVTFFNLQNLEYLDMHNCHMKSYDRWTLRNGKKLKYLDISQNDLTDESLSYLMSDLYFHDKLEILKMTNSFPSVYVFVPQYFAFDLNATKIKEIYANTNSFVEAVGTEKYFMLPPTLKVCDFANNKLSKFYFGMPYLSILNLRNNTLGAYLSTERYTNSSNTELKEVDLSFNFIQDLSFAIFHGHEQAVKIDLSHNKLTDVNFDLSHLVSLERLDLSYNNISGISSQTSMDTLRKLSKTSKLKIDLSNNLLKCSCQNLKFLQWMDANSDLLMHVTKYTCRFDNNNVIQLTNVNAVVKQLEKECSSFTTLIICITTGIIMSLFILSAGLVYRFRWRLRYLYYMTRHKYKIFQNIQSNTTYKYDAFISYANEETDFIVSEVIPHLERDENLKLCVHQRDFVPGEDITQNITNGIHQSRFTLCIVTQSFLDSYYCMFEFNMARMESIYSRAGQNILFLVFYEQLRPKDLPLVILELVQKQSYIEYPNDEQGNVVFWKKIAESLGSSE</sequence>
<dbReference type="InterPro" id="IPR001611">
    <property type="entry name" value="Leu-rich_rpt"/>
</dbReference>
<reference evidence="13" key="1">
    <citation type="submission" date="2018-11" db="EMBL/GenBank/DDBJ databases">
        <authorList>
            <person name="Alioto T."/>
            <person name="Alioto T."/>
        </authorList>
    </citation>
    <scope>NUCLEOTIDE SEQUENCE</scope>
</reference>
<dbReference type="Pfam" id="PF13855">
    <property type="entry name" value="LRR_8"/>
    <property type="match status" value="2"/>
</dbReference>
<keyword evidence="5" id="KW-0732">Signal</keyword>
<dbReference type="SMART" id="SM00365">
    <property type="entry name" value="LRR_SD22"/>
    <property type="match status" value="4"/>
</dbReference>
<name>A0A8B6E4A0_MYTGA</name>
<evidence type="ECO:0000259" key="12">
    <source>
        <dbReference type="PROSITE" id="PS50104"/>
    </source>
</evidence>
<dbReference type="GO" id="GO:0005886">
    <property type="term" value="C:plasma membrane"/>
    <property type="evidence" value="ECO:0007669"/>
    <property type="project" value="TreeGrafter"/>
</dbReference>
<accession>A0A8B6E4A0</accession>
<feature type="domain" description="TIR" evidence="12">
    <location>
        <begin position="487"/>
        <end position="628"/>
    </location>
</feature>
<evidence type="ECO:0000256" key="9">
    <source>
        <dbReference type="ARBA" id="ARBA00023170"/>
    </source>
</evidence>
<evidence type="ECO:0000313" key="14">
    <source>
        <dbReference type="Proteomes" id="UP000596742"/>
    </source>
</evidence>
<dbReference type="AlphaFoldDB" id="A0A8B6E4A0"/>
<dbReference type="PANTHER" id="PTHR24365">
    <property type="entry name" value="TOLL-LIKE RECEPTOR"/>
    <property type="match status" value="1"/>
</dbReference>
<dbReference type="EMBL" id="UYJE01004427">
    <property type="protein sequence ID" value="VDI27942.1"/>
    <property type="molecule type" value="Genomic_DNA"/>
</dbReference>
<evidence type="ECO:0000256" key="7">
    <source>
        <dbReference type="ARBA" id="ARBA00022989"/>
    </source>
</evidence>
<dbReference type="SUPFAM" id="SSF52047">
    <property type="entry name" value="RNI-like"/>
    <property type="match status" value="1"/>
</dbReference>
<evidence type="ECO:0000256" key="11">
    <source>
        <dbReference type="SAM" id="Phobius"/>
    </source>
</evidence>
<feature type="transmembrane region" description="Helical" evidence="11">
    <location>
        <begin position="434"/>
        <end position="458"/>
    </location>
</feature>
<keyword evidence="3" id="KW-0433">Leucine-rich repeat</keyword>
<comment type="subcellular location">
    <subcellularLocation>
        <location evidence="1">Membrane</location>
        <topology evidence="1">Single-pass membrane protein</topology>
    </subcellularLocation>
</comment>
<evidence type="ECO:0000256" key="6">
    <source>
        <dbReference type="ARBA" id="ARBA00022737"/>
    </source>
</evidence>
<dbReference type="PROSITE" id="PS51450">
    <property type="entry name" value="LRR"/>
    <property type="match status" value="3"/>
</dbReference>
<keyword evidence="9 13" id="KW-0675">Receptor</keyword>
<evidence type="ECO:0000256" key="8">
    <source>
        <dbReference type="ARBA" id="ARBA00023136"/>
    </source>
</evidence>
<dbReference type="Gene3D" id="3.80.10.10">
    <property type="entry name" value="Ribonuclease Inhibitor"/>
    <property type="match status" value="3"/>
</dbReference>
<comment type="caution">
    <text evidence="13">The sequence shown here is derived from an EMBL/GenBank/DDBJ whole genome shotgun (WGS) entry which is preliminary data.</text>
</comment>
<keyword evidence="4 11" id="KW-0812">Transmembrane</keyword>
<dbReference type="Gene3D" id="3.40.50.10140">
    <property type="entry name" value="Toll/interleukin-1 receptor homology (TIR) domain"/>
    <property type="match status" value="1"/>
</dbReference>
<protein>
    <submittedName>
        <fullName evidence="13">Toll-like receptor 13</fullName>
    </submittedName>
</protein>
<proteinExistence type="inferred from homology"/>
<organism evidence="13 14">
    <name type="scientific">Mytilus galloprovincialis</name>
    <name type="common">Mediterranean mussel</name>
    <dbReference type="NCBI Taxonomy" id="29158"/>
    <lineage>
        <taxon>Eukaryota</taxon>
        <taxon>Metazoa</taxon>
        <taxon>Spiralia</taxon>
        <taxon>Lophotrochozoa</taxon>
        <taxon>Mollusca</taxon>
        <taxon>Bivalvia</taxon>
        <taxon>Autobranchia</taxon>
        <taxon>Pteriomorphia</taxon>
        <taxon>Mytilida</taxon>
        <taxon>Mytiloidea</taxon>
        <taxon>Mytilidae</taxon>
        <taxon>Mytilinae</taxon>
        <taxon>Mytilus</taxon>
    </lineage>
</organism>
<evidence type="ECO:0000256" key="10">
    <source>
        <dbReference type="ARBA" id="ARBA00023180"/>
    </source>
</evidence>
<dbReference type="Pfam" id="PF01582">
    <property type="entry name" value="TIR"/>
    <property type="match status" value="1"/>
</dbReference>
<dbReference type="InterPro" id="IPR003591">
    <property type="entry name" value="Leu-rich_rpt_typical-subtyp"/>
</dbReference>
<dbReference type="Pfam" id="PF13516">
    <property type="entry name" value="LRR_6"/>
    <property type="match status" value="1"/>
</dbReference>